<dbReference type="SUPFAM" id="SSF57667">
    <property type="entry name" value="beta-beta-alpha zinc fingers"/>
    <property type="match status" value="1"/>
</dbReference>
<dbReference type="InterPro" id="IPR013087">
    <property type="entry name" value="Znf_C2H2_type"/>
</dbReference>
<dbReference type="InterPro" id="IPR036236">
    <property type="entry name" value="Znf_C2H2_sf"/>
</dbReference>
<keyword evidence="1" id="KW-0479">Metal-binding</keyword>
<protein>
    <recommendedName>
        <fullName evidence="2">C2H2-type domain-containing protein</fullName>
    </recommendedName>
</protein>
<name>A0A146LTL6_LYGHE</name>
<reference evidence="3" key="1">
    <citation type="journal article" date="2016" name="Gigascience">
        <title>De novo construction of an expanded transcriptome assembly for the western tarnished plant bug, Lygus hesperus.</title>
        <authorList>
            <person name="Tassone E.E."/>
            <person name="Geib S.M."/>
            <person name="Hall B."/>
            <person name="Fabrick J.A."/>
            <person name="Brent C.S."/>
            <person name="Hull J.J."/>
        </authorList>
    </citation>
    <scope>NUCLEOTIDE SEQUENCE</scope>
</reference>
<feature type="non-terminal residue" evidence="3">
    <location>
        <position position="169"/>
    </location>
</feature>
<keyword evidence="1" id="KW-0863">Zinc-finger</keyword>
<accession>A0A146LTL6</accession>
<sequence>MMMIGEDEMMIEADQMIKEEVITDEEVKDGRTIMVADQIIKEEEVRVCDMVNNEGDREEKEEKMIFSEEPMNNCPTPHAATPAATLQCSVVHGKLTEDGIRTWSSRQGDFKITEQDNREAGPSSELESHGKSKRIEITYPCYHCDYMGKYLAELKIHMRTHPGEKPFAC</sequence>
<dbReference type="AlphaFoldDB" id="A0A146LTL6"/>
<dbReference type="Gene3D" id="3.30.160.60">
    <property type="entry name" value="Classic Zinc Finger"/>
    <property type="match status" value="1"/>
</dbReference>
<evidence type="ECO:0000259" key="2">
    <source>
        <dbReference type="PROSITE" id="PS50157"/>
    </source>
</evidence>
<organism evidence="3">
    <name type="scientific">Lygus hesperus</name>
    <name type="common">Western plant bug</name>
    <dbReference type="NCBI Taxonomy" id="30085"/>
    <lineage>
        <taxon>Eukaryota</taxon>
        <taxon>Metazoa</taxon>
        <taxon>Ecdysozoa</taxon>
        <taxon>Arthropoda</taxon>
        <taxon>Hexapoda</taxon>
        <taxon>Insecta</taxon>
        <taxon>Pterygota</taxon>
        <taxon>Neoptera</taxon>
        <taxon>Paraneoptera</taxon>
        <taxon>Hemiptera</taxon>
        <taxon>Heteroptera</taxon>
        <taxon>Panheteroptera</taxon>
        <taxon>Cimicomorpha</taxon>
        <taxon>Miridae</taxon>
        <taxon>Mirini</taxon>
        <taxon>Lygus</taxon>
    </lineage>
</organism>
<dbReference type="PROSITE" id="PS50157">
    <property type="entry name" value="ZINC_FINGER_C2H2_2"/>
    <property type="match status" value="1"/>
</dbReference>
<dbReference type="EMBL" id="GDHC01007556">
    <property type="protein sequence ID" value="JAQ11073.1"/>
    <property type="molecule type" value="Transcribed_RNA"/>
</dbReference>
<dbReference type="GO" id="GO:0008270">
    <property type="term" value="F:zinc ion binding"/>
    <property type="evidence" value="ECO:0007669"/>
    <property type="project" value="UniProtKB-KW"/>
</dbReference>
<evidence type="ECO:0000256" key="1">
    <source>
        <dbReference type="PROSITE-ProRule" id="PRU00042"/>
    </source>
</evidence>
<feature type="domain" description="C2H2-type" evidence="2">
    <location>
        <begin position="139"/>
        <end position="166"/>
    </location>
</feature>
<keyword evidence="1" id="KW-0862">Zinc</keyword>
<evidence type="ECO:0000313" key="3">
    <source>
        <dbReference type="EMBL" id="JAQ11073.1"/>
    </source>
</evidence>
<proteinExistence type="predicted"/>
<gene>
    <name evidence="3" type="ORF">g.44609</name>
</gene>